<dbReference type="InterPro" id="IPR050525">
    <property type="entry name" value="ECM_Assembly_Org"/>
</dbReference>
<dbReference type="Gene3D" id="3.40.50.410">
    <property type="entry name" value="von Willebrand factor, type A domain"/>
    <property type="match status" value="1"/>
</dbReference>
<dbReference type="PROSITE" id="PS50234">
    <property type="entry name" value="VWFA"/>
    <property type="match status" value="1"/>
</dbReference>
<keyword evidence="1" id="KW-0812">Transmembrane</keyword>
<name>A0A6J8EPE6_MYTCO</name>
<dbReference type="CDD" id="cd01450">
    <property type="entry name" value="vWFA_subfamily_ECM"/>
    <property type="match status" value="1"/>
</dbReference>
<dbReference type="Pfam" id="PF00092">
    <property type="entry name" value="VWA"/>
    <property type="match status" value="1"/>
</dbReference>
<evidence type="ECO:0000259" key="3">
    <source>
        <dbReference type="PROSITE" id="PS50234"/>
    </source>
</evidence>
<feature type="signal peptide" evidence="2">
    <location>
        <begin position="1"/>
        <end position="21"/>
    </location>
</feature>
<feature type="chain" id="PRO_5026908393" description="VWFA domain-containing protein" evidence="2">
    <location>
        <begin position="22"/>
        <end position="358"/>
    </location>
</feature>
<evidence type="ECO:0000313" key="4">
    <source>
        <dbReference type="EMBL" id="CAC5421642.1"/>
    </source>
</evidence>
<dbReference type="EMBL" id="CACVKT020009360">
    <property type="protein sequence ID" value="CAC5421642.1"/>
    <property type="molecule type" value="Genomic_DNA"/>
</dbReference>
<feature type="transmembrane region" description="Helical" evidence="1">
    <location>
        <begin position="252"/>
        <end position="277"/>
    </location>
</feature>
<dbReference type="Proteomes" id="UP000507470">
    <property type="component" value="Unassembled WGS sequence"/>
</dbReference>
<feature type="domain" description="VWFA" evidence="3">
    <location>
        <begin position="25"/>
        <end position="205"/>
    </location>
</feature>
<dbReference type="InterPro" id="IPR002035">
    <property type="entry name" value="VWF_A"/>
</dbReference>
<evidence type="ECO:0000256" key="2">
    <source>
        <dbReference type="SAM" id="SignalP"/>
    </source>
</evidence>
<keyword evidence="1" id="KW-1133">Transmembrane helix</keyword>
<proteinExistence type="predicted"/>
<dbReference type="PANTHER" id="PTHR24020">
    <property type="entry name" value="COLLAGEN ALPHA"/>
    <property type="match status" value="1"/>
</dbReference>
<sequence length="358" mass="39227">MMMRLMVFLIIFGILFTNCRGAKKDVIWLVDASSSISATDHALTMGFIYNVTSHLTIGDSDIRMAVVTFEVETYAEFELNDNTNKASLLSAINSISYTQSTVSSRKTMDALTYTKTLYLTQKGGRIDAGKVVIVIVSGTSTNEAQTKNTAGDLRTSHGVEVFAIGIGSDLSSTNTELRGIANDPNSYYVEYIGGFINLCGIVPSIVPKIDNETTATMLDGCVEWIEPTTAEITSTDRMTEATISQTNEGLDAGAIIGILLSCLLLLALSACVLYLLYRRKRRKDKKDQINPEDTIVKAVNDYNNTSLGEKRHIYKRDTTSLNTKPTKAMNENDTLSSVYENLGERSVTSSIINVKLPI</sequence>
<dbReference type="InterPro" id="IPR036465">
    <property type="entry name" value="vWFA_dom_sf"/>
</dbReference>
<accession>A0A6J8EPE6</accession>
<evidence type="ECO:0000256" key="1">
    <source>
        <dbReference type="SAM" id="Phobius"/>
    </source>
</evidence>
<evidence type="ECO:0000313" key="5">
    <source>
        <dbReference type="Proteomes" id="UP000507470"/>
    </source>
</evidence>
<protein>
    <recommendedName>
        <fullName evidence="3">VWFA domain-containing protein</fullName>
    </recommendedName>
</protein>
<dbReference type="OrthoDB" id="6119477at2759"/>
<dbReference type="SMART" id="SM00327">
    <property type="entry name" value="VWA"/>
    <property type="match status" value="1"/>
</dbReference>
<dbReference type="AlphaFoldDB" id="A0A6J8EPE6"/>
<keyword evidence="5" id="KW-1185">Reference proteome</keyword>
<gene>
    <name evidence="4" type="ORF">MCOR_53737</name>
</gene>
<dbReference type="SUPFAM" id="SSF53300">
    <property type="entry name" value="vWA-like"/>
    <property type="match status" value="1"/>
</dbReference>
<organism evidence="4 5">
    <name type="scientific">Mytilus coruscus</name>
    <name type="common">Sea mussel</name>
    <dbReference type="NCBI Taxonomy" id="42192"/>
    <lineage>
        <taxon>Eukaryota</taxon>
        <taxon>Metazoa</taxon>
        <taxon>Spiralia</taxon>
        <taxon>Lophotrochozoa</taxon>
        <taxon>Mollusca</taxon>
        <taxon>Bivalvia</taxon>
        <taxon>Autobranchia</taxon>
        <taxon>Pteriomorphia</taxon>
        <taxon>Mytilida</taxon>
        <taxon>Mytiloidea</taxon>
        <taxon>Mytilidae</taxon>
        <taxon>Mytilinae</taxon>
        <taxon>Mytilus</taxon>
    </lineage>
</organism>
<keyword evidence="2" id="KW-0732">Signal</keyword>
<keyword evidence="1" id="KW-0472">Membrane</keyword>
<reference evidence="4 5" key="1">
    <citation type="submission" date="2020-06" db="EMBL/GenBank/DDBJ databases">
        <authorList>
            <person name="Li R."/>
            <person name="Bekaert M."/>
        </authorList>
    </citation>
    <scope>NUCLEOTIDE SEQUENCE [LARGE SCALE GENOMIC DNA]</scope>
    <source>
        <strain evidence="5">wild</strain>
    </source>
</reference>
<dbReference type="PANTHER" id="PTHR24020:SF84">
    <property type="entry name" value="VWFA DOMAIN-CONTAINING PROTEIN"/>
    <property type="match status" value="1"/>
</dbReference>